<dbReference type="InterPro" id="IPR036322">
    <property type="entry name" value="WD40_repeat_dom_sf"/>
</dbReference>
<dbReference type="Gene3D" id="2.130.10.10">
    <property type="entry name" value="YVTN repeat-like/Quinoprotein amine dehydrogenase"/>
    <property type="match status" value="1"/>
</dbReference>
<protein>
    <submittedName>
        <fullName evidence="2">Uncharacterized protein LOC113147435</fullName>
    </submittedName>
</protein>
<accession>A0A6P6S200</accession>
<dbReference type="GeneID" id="113147435"/>
<evidence type="ECO:0000313" key="1">
    <source>
        <dbReference type="Proteomes" id="UP000515125"/>
    </source>
</evidence>
<keyword evidence="1" id="KW-1185">Reference proteome</keyword>
<dbReference type="RefSeq" id="XP_026193829.1">
    <property type="nucleotide sequence ID" value="XM_026338044.1"/>
</dbReference>
<reference evidence="2" key="1">
    <citation type="submission" date="2025-08" db="UniProtKB">
        <authorList>
            <consortium name="RefSeq"/>
        </authorList>
    </citation>
    <scope>IDENTIFICATION</scope>
</reference>
<sequence>MCAGCSSGELLLHSVAEGGVQPLASLGEHAGGILCVAYHVASGLFFSGAKDRMALGFDPRQPHRPAVALTHGDWITSLHAAASAPILPYIIRTGDKRVRTWDIRAPQCPLPEPQHRQHFHKQLISGVR</sequence>
<dbReference type="SUPFAM" id="SSF50978">
    <property type="entry name" value="WD40 repeat-like"/>
    <property type="match status" value="1"/>
</dbReference>
<gene>
    <name evidence="2" type="primary">LOC113147435</name>
</gene>
<dbReference type="AlphaFoldDB" id="A0A6P6S200"/>
<dbReference type="InterPro" id="IPR015943">
    <property type="entry name" value="WD40/YVTN_repeat-like_dom_sf"/>
</dbReference>
<evidence type="ECO:0000313" key="2">
    <source>
        <dbReference type="RefSeq" id="XP_026193829.1"/>
    </source>
</evidence>
<proteinExistence type="predicted"/>
<organism evidence="1 2">
    <name type="scientific">Cyclospora cayetanensis</name>
    <dbReference type="NCBI Taxonomy" id="88456"/>
    <lineage>
        <taxon>Eukaryota</taxon>
        <taxon>Sar</taxon>
        <taxon>Alveolata</taxon>
        <taxon>Apicomplexa</taxon>
        <taxon>Conoidasida</taxon>
        <taxon>Coccidia</taxon>
        <taxon>Eucoccidiorida</taxon>
        <taxon>Eimeriorina</taxon>
        <taxon>Eimeriidae</taxon>
        <taxon>Cyclospora</taxon>
    </lineage>
</organism>
<name>A0A6P6S200_9EIME</name>
<dbReference type="Proteomes" id="UP000515125">
    <property type="component" value="Unplaced"/>
</dbReference>